<organism evidence="4 5">
    <name type="scientific">Streptomyces violaceusniger (strain Tu 4113)</name>
    <dbReference type="NCBI Taxonomy" id="653045"/>
    <lineage>
        <taxon>Bacteria</taxon>
        <taxon>Bacillati</taxon>
        <taxon>Actinomycetota</taxon>
        <taxon>Actinomycetes</taxon>
        <taxon>Kitasatosporales</taxon>
        <taxon>Streptomycetaceae</taxon>
        <taxon>Streptomyces</taxon>
        <taxon>Streptomyces violaceusniger group</taxon>
    </lineage>
</organism>
<comment type="subcellular location">
    <subcellularLocation>
        <location evidence="1">Cell envelope</location>
    </subcellularLocation>
</comment>
<evidence type="ECO:0000256" key="1">
    <source>
        <dbReference type="ARBA" id="ARBA00004196"/>
    </source>
</evidence>
<dbReference type="KEGG" id="svl:Strvi_3418"/>
<dbReference type="InterPro" id="IPR012480">
    <property type="entry name" value="Hepar_II_III_C"/>
</dbReference>
<evidence type="ECO:0000256" key="2">
    <source>
        <dbReference type="SAM" id="MobiDB-lite"/>
    </source>
</evidence>
<sequence>MPGYPRLTELFPSSLVAARMPRIGEWSPVPLAADRGAWEGIGNDTRDRVLQAAASTLEEPWPSLPASLFARFARDGDRWDHQAPAAARRERLGWAVLAAAISPSSAEFLDEVMDGVWALCEETSWVLPAHDFRVLGSHGRERGLLPDPECPTLDLGASMTAVLLALTDAIVGEELDRIDPLVRRRLRREVSTRVLQPYLQRDDWGWYDGSTAKLNNWNPWIHSELLLATALTEESDEVRGTLVSRIVQGLENYLAAHPEDGGCDEGPHYWWRAGASLFECLETLTSLLGTDAGVFDHPLIRAIARYPLATWIGDGWAVNFADGPARPREMGPAVLHRYGRRTDQPEVSAHARALRGGADAATPETGGPFDLRRISDALFDADWQAAGPAPFPLPVRSWLPDTQVLVTRAAAGTERGLLLAAKGGHNDESHNHNDVGTFIVALDARPLLIDAGVGTYRKETFSPERYGIWSMTSEYHNVPMVNGLGQPPGPGFRAAAVAHCCDGTTDELRCDLAAAYPPEAGLTRWQRTFRLVRDADDDERIEIGDAWGCSAPPGSLALHLLAGGDVALADGGGRAVVSPSAGRGLILGWNAGAFTASVETIPLTDPAFTRVWGSAIHRLVLTARRPATEGEHTLTVRPDSRPPRPRGDLDPAAEGELALDVSSSASSTRSL</sequence>
<accession>G2NZ48</accession>
<dbReference type="RefSeq" id="WP_014056589.1">
    <property type="nucleotide sequence ID" value="NC_015957.1"/>
</dbReference>
<protein>
    <recommendedName>
        <fullName evidence="3">Heparinase II/III-like C-terminal domain-containing protein</fullName>
    </recommendedName>
</protein>
<dbReference type="eggNOG" id="COG4225">
    <property type="taxonomic scope" value="Bacteria"/>
</dbReference>
<dbReference type="EMBL" id="CP002994">
    <property type="protein sequence ID" value="AEM83091.1"/>
    <property type="molecule type" value="Genomic_DNA"/>
</dbReference>
<gene>
    <name evidence="4" type="ORF">Strvi_3418</name>
</gene>
<keyword evidence="5" id="KW-1185">Reference proteome</keyword>
<dbReference type="Gene3D" id="1.50.10.100">
    <property type="entry name" value="Chondroitin AC/alginate lyase"/>
    <property type="match status" value="1"/>
</dbReference>
<dbReference type="HOGENOM" id="CLU_023844_0_0_11"/>
<dbReference type="GO" id="GO:0016829">
    <property type="term" value="F:lyase activity"/>
    <property type="evidence" value="ECO:0007669"/>
    <property type="project" value="InterPro"/>
</dbReference>
<feature type="domain" description="Heparinase II/III-like C-terminal" evidence="3">
    <location>
        <begin position="421"/>
        <end position="590"/>
    </location>
</feature>
<feature type="compositionally biased region" description="Polar residues" evidence="2">
    <location>
        <begin position="661"/>
        <end position="671"/>
    </location>
</feature>
<dbReference type="AlphaFoldDB" id="G2NZ48"/>
<proteinExistence type="predicted"/>
<feature type="compositionally biased region" description="Basic and acidic residues" evidence="2">
    <location>
        <begin position="629"/>
        <end position="649"/>
    </location>
</feature>
<evidence type="ECO:0000259" key="3">
    <source>
        <dbReference type="Pfam" id="PF07940"/>
    </source>
</evidence>
<feature type="region of interest" description="Disordered" evidence="2">
    <location>
        <begin position="629"/>
        <end position="671"/>
    </location>
</feature>
<dbReference type="SUPFAM" id="SSF48230">
    <property type="entry name" value="Chondroitin AC/alginate lyase"/>
    <property type="match status" value="1"/>
</dbReference>
<dbReference type="Gene3D" id="2.70.98.70">
    <property type="match status" value="1"/>
</dbReference>
<name>G2NZ48_STRV4</name>
<reference evidence="4" key="1">
    <citation type="submission" date="2011-08" db="EMBL/GenBank/DDBJ databases">
        <title>Complete sequence of chromosome of Streptomyces violaceusniger Tu 4113.</title>
        <authorList>
            <consortium name="US DOE Joint Genome Institute"/>
            <person name="Lucas S."/>
            <person name="Han J."/>
            <person name="Lapidus A."/>
            <person name="Cheng J.-F."/>
            <person name="Goodwin L."/>
            <person name="Pitluck S."/>
            <person name="Peters L."/>
            <person name="Ivanova N."/>
            <person name="Daligault H."/>
            <person name="Detter J.C."/>
            <person name="Han C."/>
            <person name="Tapia R."/>
            <person name="Land M."/>
            <person name="Hauser L."/>
            <person name="Kyrpides N."/>
            <person name="Ivanova N."/>
            <person name="Pagani I."/>
            <person name="Hagen A."/>
            <person name="Katz L."/>
            <person name="Fiedler H.-P."/>
            <person name="Keasling J."/>
            <person name="Fortman J."/>
            <person name="Woyke T."/>
        </authorList>
    </citation>
    <scope>NUCLEOTIDE SEQUENCE [LARGE SCALE GENOMIC DNA]</scope>
    <source>
        <strain evidence="4">Tu 4113</strain>
    </source>
</reference>
<evidence type="ECO:0000313" key="4">
    <source>
        <dbReference type="EMBL" id="AEM83091.1"/>
    </source>
</evidence>
<dbReference type="GO" id="GO:0030313">
    <property type="term" value="C:cell envelope"/>
    <property type="evidence" value="ECO:0007669"/>
    <property type="project" value="UniProtKB-SubCell"/>
</dbReference>
<dbReference type="Pfam" id="PF07940">
    <property type="entry name" value="Hepar_II_III_C"/>
    <property type="match status" value="1"/>
</dbReference>
<evidence type="ECO:0000313" key="5">
    <source>
        <dbReference type="Proteomes" id="UP000008703"/>
    </source>
</evidence>
<dbReference type="Proteomes" id="UP000008703">
    <property type="component" value="Chromosome"/>
</dbReference>
<dbReference type="InterPro" id="IPR008929">
    <property type="entry name" value="Chondroitin_lyas"/>
</dbReference>